<dbReference type="EMBL" id="SOGT01000015">
    <property type="protein sequence ID" value="TFD24078.1"/>
    <property type="molecule type" value="Genomic_DNA"/>
</dbReference>
<protein>
    <submittedName>
        <fullName evidence="3">Gamma-glutamylcyclotransferase</fullName>
    </submittedName>
</protein>
<gene>
    <name evidence="3" type="ORF">E3T27_14515</name>
</gene>
<dbReference type="InterPro" id="IPR009288">
    <property type="entry name" value="AIG2-like_dom"/>
</dbReference>
<dbReference type="OrthoDB" id="9798388at2"/>
<feature type="region of interest" description="Disordered" evidence="1">
    <location>
        <begin position="108"/>
        <end position="132"/>
    </location>
</feature>
<keyword evidence="4" id="KW-1185">Reference proteome</keyword>
<organism evidence="3 4">
    <name type="scientific">Cryobacterium lyxosi</name>
    <dbReference type="NCBI Taxonomy" id="1259228"/>
    <lineage>
        <taxon>Bacteria</taxon>
        <taxon>Bacillati</taxon>
        <taxon>Actinomycetota</taxon>
        <taxon>Actinomycetes</taxon>
        <taxon>Micrococcales</taxon>
        <taxon>Microbacteriaceae</taxon>
        <taxon>Cryobacterium</taxon>
    </lineage>
</organism>
<name>A0A4V3INR4_9MICO</name>
<dbReference type="InterPro" id="IPR013024">
    <property type="entry name" value="GGCT-like"/>
</dbReference>
<comment type="caution">
    <text evidence="3">The sequence shown here is derived from an EMBL/GenBank/DDBJ whole genome shotgun (WGS) entry which is preliminary data.</text>
</comment>
<evidence type="ECO:0000256" key="1">
    <source>
        <dbReference type="SAM" id="MobiDB-lite"/>
    </source>
</evidence>
<dbReference type="Proteomes" id="UP000298424">
    <property type="component" value="Unassembled WGS sequence"/>
</dbReference>
<dbReference type="AlphaFoldDB" id="A0A4V3INR4"/>
<dbReference type="SUPFAM" id="SSF110857">
    <property type="entry name" value="Gamma-glutamyl cyclotransferase-like"/>
    <property type="match status" value="1"/>
</dbReference>
<evidence type="ECO:0000259" key="2">
    <source>
        <dbReference type="Pfam" id="PF06094"/>
    </source>
</evidence>
<dbReference type="Pfam" id="PF06094">
    <property type="entry name" value="GGACT"/>
    <property type="match status" value="1"/>
</dbReference>
<reference evidence="3 4" key="1">
    <citation type="submission" date="2019-03" db="EMBL/GenBank/DDBJ databases">
        <title>Genomics of glacier-inhabiting Cryobacterium strains.</title>
        <authorList>
            <person name="Liu Q."/>
            <person name="Xin Y.-H."/>
        </authorList>
    </citation>
    <scope>NUCLEOTIDE SEQUENCE [LARGE SCALE GENOMIC DNA]</scope>
    <source>
        <strain evidence="3 4">TMT1-1</strain>
    </source>
</reference>
<evidence type="ECO:0000313" key="3">
    <source>
        <dbReference type="EMBL" id="TFD24078.1"/>
    </source>
</evidence>
<proteinExistence type="predicted"/>
<sequence>MQRLFSYGTLQFAEVQLSNFGRTFTGTHDRLPGFELAYLQITDPAVIAISGTDSHPILRFSGESSAFVAGEVFELSDEELSAADAYEVGDYARVMLTLESGTQAWVYADAQDPNEDSPSTSGSSTKLMDDSR</sequence>
<accession>A0A4V3INR4</accession>
<dbReference type="GO" id="GO:0016740">
    <property type="term" value="F:transferase activity"/>
    <property type="evidence" value="ECO:0007669"/>
    <property type="project" value="UniProtKB-KW"/>
</dbReference>
<dbReference type="InterPro" id="IPR036568">
    <property type="entry name" value="GGCT-like_sf"/>
</dbReference>
<dbReference type="Gene3D" id="3.10.490.10">
    <property type="entry name" value="Gamma-glutamyl cyclotransferase-like"/>
    <property type="match status" value="1"/>
</dbReference>
<keyword evidence="3" id="KW-0808">Transferase</keyword>
<feature type="domain" description="Gamma-glutamylcyclotransferase AIG2-like" evidence="2">
    <location>
        <begin position="4"/>
        <end position="117"/>
    </location>
</feature>
<feature type="compositionally biased region" description="Polar residues" evidence="1">
    <location>
        <begin position="116"/>
        <end position="126"/>
    </location>
</feature>
<evidence type="ECO:0000313" key="4">
    <source>
        <dbReference type="Proteomes" id="UP000298424"/>
    </source>
</evidence>
<dbReference type="CDD" id="cd06661">
    <property type="entry name" value="GGCT_like"/>
    <property type="match status" value="1"/>
</dbReference>